<dbReference type="Proteomes" id="UP000095284">
    <property type="component" value="Unplaced"/>
</dbReference>
<evidence type="ECO:0000313" key="4">
    <source>
        <dbReference type="Proteomes" id="UP000659654"/>
    </source>
</evidence>
<organism evidence="3 6">
    <name type="scientific">Bursaphelenchus xylophilus</name>
    <name type="common">Pinewood nematode worm</name>
    <name type="synonym">Aphelenchoides xylophilus</name>
    <dbReference type="NCBI Taxonomy" id="6326"/>
    <lineage>
        <taxon>Eukaryota</taxon>
        <taxon>Metazoa</taxon>
        <taxon>Ecdysozoa</taxon>
        <taxon>Nematoda</taxon>
        <taxon>Chromadorea</taxon>
        <taxon>Rhabditida</taxon>
        <taxon>Tylenchina</taxon>
        <taxon>Tylenchomorpha</taxon>
        <taxon>Aphelenchoidea</taxon>
        <taxon>Aphelenchoididae</taxon>
        <taxon>Bursaphelenchus</taxon>
    </lineage>
</organism>
<sequence length="74" mass="7964">MNRCQKVVGELLEQALSPLTAISWEVFLGVRTAIVQRMELGTATCGDAGGTEATVERSPSKSFEGKYPSATLKF</sequence>
<keyword evidence="4" id="KW-1185">Reference proteome</keyword>
<reference evidence="2" key="2">
    <citation type="submission" date="2020-09" db="EMBL/GenBank/DDBJ databases">
        <authorList>
            <person name="Kikuchi T."/>
        </authorList>
    </citation>
    <scope>NUCLEOTIDE SEQUENCE</scope>
    <source>
        <strain evidence="2">Ka4C1</strain>
    </source>
</reference>
<evidence type="ECO:0000256" key="1">
    <source>
        <dbReference type="SAM" id="MobiDB-lite"/>
    </source>
</evidence>
<dbReference type="AlphaFoldDB" id="A0A1I7SP91"/>
<gene>
    <name evidence="2" type="ORF">BXYJ_LOCUS246</name>
</gene>
<dbReference type="Proteomes" id="UP000582659">
    <property type="component" value="Unassembled WGS sequence"/>
</dbReference>
<protein>
    <submittedName>
        <fullName evidence="2">(pine wood nematode) hypothetical protein</fullName>
    </submittedName>
</protein>
<evidence type="ECO:0000313" key="2">
    <source>
        <dbReference type="EMBL" id="CAD5208010.1"/>
    </source>
</evidence>
<reference evidence="5 6" key="1">
    <citation type="submission" date="2016-11" db="UniProtKB">
        <authorList>
            <consortium name="WormBaseParasite"/>
        </authorList>
    </citation>
    <scope>IDENTIFICATION</scope>
</reference>
<evidence type="ECO:0000313" key="5">
    <source>
        <dbReference type="WBParaSite" id="BXY_1281400.1"/>
    </source>
</evidence>
<dbReference type="EMBL" id="CAJFDI010000001">
    <property type="protein sequence ID" value="CAD5208010.1"/>
    <property type="molecule type" value="Genomic_DNA"/>
</dbReference>
<feature type="region of interest" description="Disordered" evidence="1">
    <location>
        <begin position="48"/>
        <end position="74"/>
    </location>
</feature>
<dbReference type="WBParaSite" id="BXY_1281400.1">
    <property type="protein sequence ID" value="BXY_1281400.1"/>
    <property type="gene ID" value="BXY_1281400"/>
</dbReference>
<dbReference type="EMBL" id="CAJFCV020000001">
    <property type="protein sequence ID" value="CAG9079898.1"/>
    <property type="molecule type" value="Genomic_DNA"/>
</dbReference>
<accession>A0A1I7SP91</accession>
<evidence type="ECO:0000313" key="6">
    <source>
        <dbReference type="WBParaSite" id="BXY_1488300.1"/>
    </source>
</evidence>
<name>A0A1I7SP91_BURXY</name>
<evidence type="ECO:0000313" key="3">
    <source>
        <dbReference type="Proteomes" id="UP000095284"/>
    </source>
</evidence>
<dbReference type="Proteomes" id="UP000659654">
    <property type="component" value="Unassembled WGS sequence"/>
</dbReference>
<proteinExistence type="predicted"/>
<dbReference type="WBParaSite" id="BXY_1488300.1">
    <property type="protein sequence ID" value="BXY_1488300.1"/>
    <property type="gene ID" value="BXY_1488300"/>
</dbReference>